<evidence type="ECO:0000313" key="3">
    <source>
        <dbReference type="Proteomes" id="UP001374803"/>
    </source>
</evidence>
<name>A0ABZ2LHL9_9BACT</name>
<dbReference type="PANTHER" id="PTHR13833:SF71">
    <property type="entry name" value="NHL DOMAIN-CONTAINING PROTEIN"/>
    <property type="match status" value="1"/>
</dbReference>
<organism evidence="2 3">
    <name type="scientific">Pendulispora rubella</name>
    <dbReference type="NCBI Taxonomy" id="2741070"/>
    <lineage>
        <taxon>Bacteria</taxon>
        <taxon>Pseudomonadati</taxon>
        <taxon>Myxococcota</taxon>
        <taxon>Myxococcia</taxon>
        <taxon>Myxococcales</taxon>
        <taxon>Sorangiineae</taxon>
        <taxon>Pendulisporaceae</taxon>
        <taxon>Pendulispora</taxon>
    </lineage>
</organism>
<keyword evidence="1" id="KW-0677">Repeat</keyword>
<dbReference type="PANTHER" id="PTHR13833">
    <property type="match status" value="1"/>
</dbReference>
<dbReference type="RefSeq" id="WP_394840119.1">
    <property type="nucleotide sequence ID" value="NZ_CP089929.1"/>
</dbReference>
<dbReference type="InterPro" id="IPR001258">
    <property type="entry name" value="NHL_repeat"/>
</dbReference>
<dbReference type="Proteomes" id="UP001374803">
    <property type="component" value="Chromosome"/>
</dbReference>
<gene>
    <name evidence="2" type="ORF">LVJ94_24850</name>
</gene>
<protein>
    <recommendedName>
        <fullName evidence="4">NHL repeat-containing protein</fullName>
    </recommendedName>
</protein>
<dbReference type="Gene3D" id="2.120.10.30">
    <property type="entry name" value="TolB, C-terminal domain"/>
    <property type="match status" value="6"/>
</dbReference>
<evidence type="ECO:0000256" key="1">
    <source>
        <dbReference type="ARBA" id="ARBA00022737"/>
    </source>
</evidence>
<proteinExistence type="predicted"/>
<dbReference type="EMBL" id="CP089983">
    <property type="protein sequence ID" value="WXB10444.1"/>
    <property type="molecule type" value="Genomic_DNA"/>
</dbReference>
<reference evidence="2" key="1">
    <citation type="submission" date="2021-12" db="EMBL/GenBank/DDBJ databases">
        <title>Discovery of the Pendulisporaceae a myxobacterial family with distinct sporulation behavior and unique specialized metabolism.</title>
        <authorList>
            <person name="Garcia R."/>
            <person name="Popoff A."/>
            <person name="Bader C.D."/>
            <person name="Loehr J."/>
            <person name="Walesch S."/>
            <person name="Walt C."/>
            <person name="Boldt J."/>
            <person name="Bunk B."/>
            <person name="Haeckl F.J.F.P.J."/>
            <person name="Gunesch A.P."/>
            <person name="Birkelbach J."/>
            <person name="Nuebel U."/>
            <person name="Pietschmann T."/>
            <person name="Bach T."/>
            <person name="Mueller R."/>
        </authorList>
    </citation>
    <scope>NUCLEOTIDE SEQUENCE</scope>
    <source>
        <strain evidence="2">MSr11367</strain>
    </source>
</reference>
<dbReference type="PROSITE" id="PS51257">
    <property type="entry name" value="PROKAR_LIPOPROTEIN"/>
    <property type="match status" value="1"/>
</dbReference>
<dbReference type="SUPFAM" id="SSF101898">
    <property type="entry name" value="NHL repeat"/>
    <property type="match status" value="2"/>
</dbReference>
<dbReference type="InterPro" id="IPR011042">
    <property type="entry name" value="6-blade_b-propeller_TolB-like"/>
</dbReference>
<sequence>MKTNHACRSLVLSISVFAGCSSGGGEPRQTGALPLQNADPMELALLAGAIGGHGTADGVGEATRFHDPMGIAVDSQGNAYVADEFNNAIRKIVLATGEVSTLAGSSRDDPGSADGTGTDARFFRPHGVVADGAGHLYVADSFNDTIRKIDLATGEVSTFAGTARESGSTDGIGAAARFDLPEGLALDSAGHLFVSDYLGETIRQIVLATGEVSTVAGSPRAEGSTDGVGVAARFRSPTGLAADDTGSVYVVDGGNSTIRKIVVATRQVSTFAGSARQTGSTDGAGKAARFSYPRGIVRDAAGDLYVADSWNYQVRKISVATAKVSTVAGLGTSDVVDGIGRHAKFGEPYGIAADGSGNLYVTEKSYHVVRKVALANSQVTTFAGVPKHEDTVDGVGPAARFMDHEGMAADGNGNVFIADRFGKVIRKMVLATGEVTAIAGFPGRSGSSDGIGENALFNFPEGITSDGDGHLYVTDAWNNTIRRIDIATREVVTIAGTAGGGGSTDGVGPQARFFSPQGITCDRAGHLYVADWFNGTIRAIDLATRNVTTLAGTASQYGSEDGIGPTARFSWPYGIASDFAGHLYVSDYDLHTIRKIDVATAQVSTFAGSPGEHTHADGVGAAARFDRPAELTIDTSGRLIVADEGNSAIRSIDAATAEVSTVAGTRGLRRVSLGQLPTTLNYPRAVVALDDGQLLVTDENAILTLRKVPQ</sequence>
<evidence type="ECO:0000313" key="2">
    <source>
        <dbReference type="EMBL" id="WXB10444.1"/>
    </source>
</evidence>
<dbReference type="Pfam" id="PF01436">
    <property type="entry name" value="NHL"/>
    <property type="match status" value="3"/>
</dbReference>
<accession>A0ABZ2LHL9</accession>
<keyword evidence="3" id="KW-1185">Reference proteome</keyword>
<evidence type="ECO:0008006" key="4">
    <source>
        <dbReference type="Google" id="ProtNLM"/>
    </source>
</evidence>